<keyword evidence="5" id="KW-0479">Metal-binding</keyword>
<reference evidence="8" key="1">
    <citation type="submission" date="2025-08" db="UniProtKB">
        <authorList>
            <consortium name="RefSeq"/>
        </authorList>
    </citation>
    <scope>IDENTIFICATION</scope>
</reference>
<comment type="subcellular location">
    <subcellularLocation>
        <location evidence="5">Mitochondrion inner membrane</location>
        <topology evidence="5">Peripheral membrane protein</topology>
        <orientation evidence="5">Matrix side</orientation>
    </subcellularLocation>
</comment>
<keyword evidence="1 5" id="KW-0489">Methyltransferase</keyword>
<feature type="binding site" evidence="5">
    <location>
        <position position="169"/>
    </location>
    <ligand>
        <name>Mg(2+)</name>
        <dbReference type="ChEBI" id="CHEBI:18420"/>
    </ligand>
</feature>
<dbReference type="EC" id="2.1.1.114" evidence="5"/>
<name>A0ABM1ER05_PRICU</name>
<feature type="binding site" evidence="5">
    <location>
        <position position="168"/>
    </location>
    <ligand>
        <name>Mg(2+)</name>
        <dbReference type="ChEBI" id="CHEBI:18420"/>
    </ligand>
</feature>
<dbReference type="InterPro" id="IPR010233">
    <property type="entry name" value="UbiG_MeTrfase"/>
</dbReference>
<keyword evidence="7" id="KW-1185">Reference proteome</keyword>
<keyword evidence="2 5" id="KW-0808">Transferase</keyword>
<gene>
    <name evidence="8" type="primary">LOC106814791</name>
</gene>
<evidence type="ECO:0000256" key="2">
    <source>
        <dbReference type="ARBA" id="ARBA00022679"/>
    </source>
</evidence>
<comment type="catalytic activity">
    <reaction evidence="5">
        <text>a 3-demethylubiquinone + S-adenosyl-L-methionine = a ubiquinone + S-adenosyl-L-homocysteine</text>
        <dbReference type="Rhea" id="RHEA:81215"/>
        <dbReference type="Rhea" id="RHEA-COMP:9565"/>
        <dbReference type="Rhea" id="RHEA-COMP:19654"/>
        <dbReference type="ChEBI" id="CHEBI:16389"/>
        <dbReference type="ChEBI" id="CHEBI:57856"/>
        <dbReference type="ChEBI" id="CHEBI:59789"/>
        <dbReference type="ChEBI" id="CHEBI:231825"/>
    </reaction>
</comment>
<dbReference type="PANTHER" id="PTHR43464:SF19">
    <property type="entry name" value="UBIQUINONE BIOSYNTHESIS O-METHYLTRANSFERASE, MITOCHONDRIAL"/>
    <property type="match status" value="1"/>
</dbReference>
<keyword evidence="3 5" id="KW-0831">Ubiquinone biosynthesis</keyword>
<protein>
    <recommendedName>
        <fullName evidence="5">Ubiquinone biosynthesis O-methyltransferase, mitochondrial</fullName>
    </recommendedName>
    <alternativeName>
        <fullName evidence="5">3-demethylubiquinol 3-O-methyltransferase</fullName>
        <ecNumber evidence="5">2.1.1.64</ecNumber>
    </alternativeName>
    <alternativeName>
        <fullName evidence="5">3-demethylubiquinone 3-O-methyltransferase</fullName>
        <ecNumber evidence="5">2.1.1.-</ecNumber>
    </alternativeName>
    <alternativeName>
        <fullName evidence="5">Polyprenyldihydroxybenzoate methyltransferase</fullName>
        <ecNumber evidence="5">2.1.1.114</ecNumber>
    </alternativeName>
</protein>
<keyword evidence="5" id="KW-0496">Mitochondrion</keyword>
<comment type="catalytic activity">
    <reaction evidence="5">
        <text>a 3-demethylubiquinol + S-adenosyl-L-methionine = a ubiquinol + S-adenosyl-L-homocysteine + H(+)</text>
        <dbReference type="Rhea" id="RHEA:44380"/>
        <dbReference type="Rhea" id="RHEA-COMP:9566"/>
        <dbReference type="Rhea" id="RHEA-COMP:10914"/>
        <dbReference type="ChEBI" id="CHEBI:15378"/>
        <dbReference type="ChEBI" id="CHEBI:17976"/>
        <dbReference type="ChEBI" id="CHEBI:57856"/>
        <dbReference type="ChEBI" id="CHEBI:59789"/>
        <dbReference type="ChEBI" id="CHEBI:84422"/>
        <dbReference type="EC" id="2.1.1.64"/>
    </reaction>
</comment>
<comment type="cofactor">
    <cofactor evidence="5">
        <name>Mg(2+)</name>
        <dbReference type="ChEBI" id="CHEBI:18420"/>
    </cofactor>
</comment>
<dbReference type="InterPro" id="IPR029063">
    <property type="entry name" value="SAM-dependent_MTases_sf"/>
</dbReference>
<evidence type="ECO:0000256" key="3">
    <source>
        <dbReference type="ARBA" id="ARBA00022688"/>
    </source>
</evidence>
<dbReference type="GeneID" id="106814791"/>
<dbReference type="Pfam" id="PF08241">
    <property type="entry name" value="Methyltransf_11"/>
    <property type="match status" value="1"/>
</dbReference>
<feature type="binding site" evidence="5">
    <location>
        <position position="117"/>
    </location>
    <ligand>
        <name>S-adenosyl-L-methionine</name>
        <dbReference type="ChEBI" id="CHEBI:59789"/>
    </ligand>
</feature>
<evidence type="ECO:0000259" key="6">
    <source>
        <dbReference type="Pfam" id="PF08241"/>
    </source>
</evidence>
<dbReference type="HAMAP" id="MF_00472">
    <property type="entry name" value="UbiG"/>
    <property type="match status" value="1"/>
</dbReference>
<feature type="domain" description="Methyltransferase type 11" evidence="6">
    <location>
        <begin position="93"/>
        <end position="191"/>
    </location>
</feature>
<evidence type="ECO:0000313" key="7">
    <source>
        <dbReference type="Proteomes" id="UP000695022"/>
    </source>
</evidence>
<comment type="function">
    <text evidence="5">O-methyltransferase required for two non-consecutive steps during ubiquinone biosynthesis. Catalyzes the 2 O-methylation of 3,4-dihydroxy-5-(all-trans-polyprenyl)benzoic acid into 4-hydroxy-3-methoxy-5-(all-trans-polyprenyl)benzoic acid. Also catalyzes the last step of ubiquinone biosynthesis by mediating methylation of 3-demethylubiquinone into ubiquinone. Also able to mediate the methylation of 3-demethylubiquinol into ubiquinol.</text>
</comment>
<dbReference type="PANTHER" id="PTHR43464">
    <property type="entry name" value="METHYLTRANSFERASE"/>
    <property type="match status" value="1"/>
</dbReference>
<keyword evidence="5" id="KW-0472">Membrane</keyword>
<dbReference type="Gene3D" id="3.40.50.150">
    <property type="entry name" value="Vaccinia Virus protein VP39"/>
    <property type="match status" value="1"/>
</dbReference>
<feature type="binding site" evidence="5">
    <location>
        <position position="165"/>
    </location>
    <ligand>
        <name>Mg(2+)</name>
        <dbReference type="ChEBI" id="CHEBI:18420"/>
    </ligand>
</feature>
<dbReference type="NCBIfam" id="TIGR01983">
    <property type="entry name" value="UbiG"/>
    <property type="match status" value="1"/>
</dbReference>
<dbReference type="SUPFAM" id="SSF53335">
    <property type="entry name" value="S-adenosyl-L-methionine-dependent methyltransferases"/>
    <property type="match status" value="1"/>
</dbReference>
<dbReference type="Proteomes" id="UP000695022">
    <property type="component" value="Unplaced"/>
</dbReference>
<dbReference type="RefSeq" id="XP_014674626.1">
    <property type="nucleotide sequence ID" value="XM_014819140.1"/>
</dbReference>
<dbReference type="EC" id="2.1.1.64" evidence="5"/>
<dbReference type="CDD" id="cd02440">
    <property type="entry name" value="AdoMet_MTases"/>
    <property type="match status" value="1"/>
</dbReference>
<feature type="binding site" evidence="5">
    <location>
        <position position="164"/>
    </location>
    <ligand>
        <name>S-adenosyl-L-methionine</name>
        <dbReference type="ChEBI" id="CHEBI:59789"/>
    </ligand>
</feature>
<evidence type="ECO:0000256" key="5">
    <source>
        <dbReference type="HAMAP-Rule" id="MF_03190"/>
    </source>
</evidence>
<evidence type="ECO:0000313" key="8">
    <source>
        <dbReference type="RefSeq" id="XP_014674626.1"/>
    </source>
</evidence>
<feature type="binding site" evidence="5">
    <location>
        <position position="68"/>
    </location>
    <ligand>
        <name>S-adenosyl-L-methionine</name>
        <dbReference type="ChEBI" id="CHEBI:59789"/>
    </ligand>
</feature>
<sequence length="291" mass="31469">MCTKTTLAIRATCRYATRRSLCSSANSGTAKSSSTVNEEELRHFRRLSASWWNQSGDLMALHSMNRLRVPLIRNALSAEASSSVEPLTGLKILDVGCGGGVLTEPLARLGASVTGLDVLEENVAVATMHADLDPTLQGRLTYVQSTVEDMAEEMPSCFDAVVASEVVEHVNEQTTFVGACCHLVKPGGSLFMTTLNKTWASYLLGIVAAEKLLRVVPDGTHDWEKFISPATLQEIAAANGCETRLLHGMYYNPLSNRWRWGRDTSISYAMHMVKAAAPPSVDDKSSGDGSS</sequence>
<keyword evidence="5" id="KW-0460">Magnesium</keyword>
<comment type="catalytic activity">
    <reaction evidence="5">
        <text>a 3,4-dihydroxy-5-(all-trans-polyprenyl)benzoate + S-adenosyl-L-methionine = a 4-hydroxy-3-methoxy-5-(all-trans-polyprenyl)benzoate + S-adenosyl-L-homocysteine + H(+)</text>
        <dbReference type="Rhea" id="RHEA:44452"/>
        <dbReference type="Rhea" id="RHEA-COMP:10930"/>
        <dbReference type="Rhea" id="RHEA-COMP:10931"/>
        <dbReference type="ChEBI" id="CHEBI:15378"/>
        <dbReference type="ChEBI" id="CHEBI:57856"/>
        <dbReference type="ChEBI" id="CHEBI:59789"/>
        <dbReference type="ChEBI" id="CHEBI:64694"/>
        <dbReference type="ChEBI" id="CHEBI:84443"/>
        <dbReference type="EC" id="2.1.1.114"/>
    </reaction>
</comment>
<comment type="subunit">
    <text evidence="5">Component of a multi-subunit COQ enzyme complex.</text>
</comment>
<feature type="binding site" evidence="5">
    <location>
        <position position="96"/>
    </location>
    <ligand>
        <name>S-adenosyl-L-methionine</name>
        <dbReference type="ChEBI" id="CHEBI:59789"/>
    </ligand>
</feature>
<evidence type="ECO:0000256" key="1">
    <source>
        <dbReference type="ARBA" id="ARBA00022603"/>
    </source>
</evidence>
<comment type="pathway">
    <text evidence="5">Cofactor biosynthesis; ubiquinone biosynthesis.</text>
</comment>
<dbReference type="InterPro" id="IPR013216">
    <property type="entry name" value="Methyltransf_11"/>
</dbReference>
<keyword evidence="5" id="KW-0999">Mitochondrion inner membrane</keyword>
<organism evidence="7 8">
    <name type="scientific">Priapulus caudatus</name>
    <name type="common">Priapulid worm</name>
    <dbReference type="NCBI Taxonomy" id="37621"/>
    <lineage>
        <taxon>Eukaryota</taxon>
        <taxon>Metazoa</taxon>
        <taxon>Ecdysozoa</taxon>
        <taxon>Scalidophora</taxon>
        <taxon>Priapulida</taxon>
        <taxon>Priapulimorpha</taxon>
        <taxon>Priapulimorphida</taxon>
        <taxon>Priapulidae</taxon>
        <taxon>Priapulus</taxon>
    </lineage>
</organism>
<proteinExistence type="inferred from homology"/>
<dbReference type="EC" id="2.1.1.-" evidence="5"/>
<comment type="similarity">
    <text evidence="5">Belongs to the class I-like SAM-binding methyltransferase superfamily. UbiG/COQ3 family.</text>
</comment>
<keyword evidence="4 5" id="KW-0949">S-adenosyl-L-methionine</keyword>
<accession>A0ABM1ER05</accession>
<evidence type="ECO:0000256" key="4">
    <source>
        <dbReference type="ARBA" id="ARBA00022691"/>
    </source>
</evidence>